<evidence type="ECO:0000313" key="2">
    <source>
        <dbReference type="EMBL" id="GIG14752.1"/>
    </source>
</evidence>
<evidence type="ECO:0008006" key="4">
    <source>
        <dbReference type="Google" id="ProtNLM"/>
    </source>
</evidence>
<dbReference type="Proteomes" id="UP000660339">
    <property type="component" value="Unassembled WGS sequence"/>
</dbReference>
<evidence type="ECO:0000313" key="3">
    <source>
        <dbReference type="Proteomes" id="UP000660339"/>
    </source>
</evidence>
<evidence type="ECO:0000256" key="1">
    <source>
        <dbReference type="SAM" id="Phobius"/>
    </source>
</evidence>
<protein>
    <recommendedName>
        <fullName evidence="4">DUF883 domain-containing protein</fullName>
    </recommendedName>
</protein>
<dbReference type="RefSeq" id="WP_166378255.1">
    <property type="nucleotide sequence ID" value="NZ_BAAATT010000007.1"/>
</dbReference>
<name>A0A8J3L9A2_9ACTN</name>
<keyword evidence="3" id="KW-1185">Reference proteome</keyword>
<proteinExistence type="predicted"/>
<feature type="transmembrane region" description="Helical" evidence="1">
    <location>
        <begin position="95"/>
        <end position="112"/>
    </location>
</feature>
<keyword evidence="1" id="KW-0812">Transmembrane</keyword>
<keyword evidence="1" id="KW-1133">Transmembrane helix</keyword>
<dbReference type="EMBL" id="BONJ01000016">
    <property type="protein sequence ID" value="GIG14752.1"/>
    <property type="molecule type" value="Genomic_DNA"/>
</dbReference>
<gene>
    <name evidence="2" type="ORF">Cme02nite_30840</name>
</gene>
<dbReference type="AlphaFoldDB" id="A0A8J3L9A2"/>
<sequence length="120" mass="12018">MPSKDDAVASAQDALSTASAVVAEKAAEAKQAAIDTGHALAAGAGELKANVAHTAVAAKDAAAEAITAVNDKLPRTADEWEAAGRDVLDSIRRNPASWAAVGAVFLVGWLLGRSAAGSKK</sequence>
<reference evidence="2" key="1">
    <citation type="submission" date="2021-01" db="EMBL/GenBank/DDBJ databases">
        <title>Whole genome shotgun sequence of Catellatospora methionotrophica NBRC 14553.</title>
        <authorList>
            <person name="Komaki H."/>
            <person name="Tamura T."/>
        </authorList>
    </citation>
    <scope>NUCLEOTIDE SEQUENCE</scope>
    <source>
        <strain evidence="2">NBRC 14553</strain>
    </source>
</reference>
<organism evidence="2 3">
    <name type="scientific">Catellatospora methionotrophica</name>
    <dbReference type="NCBI Taxonomy" id="121620"/>
    <lineage>
        <taxon>Bacteria</taxon>
        <taxon>Bacillati</taxon>
        <taxon>Actinomycetota</taxon>
        <taxon>Actinomycetes</taxon>
        <taxon>Micromonosporales</taxon>
        <taxon>Micromonosporaceae</taxon>
        <taxon>Catellatospora</taxon>
    </lineage>
</organism>
<comment type="caution">
    <text evidence="2">The sequence shown here is derived from an EMBL/GenBank/DDBJ whole genome shotgun (WGS) entry which is preliminary data.</text>
</comment>
<keyword evidence="1" id="KW-0472">Membrane</keyword>
<accession>A0A8J3L9A2</accession>